<accession>I4EL65</accession>
<dbReference type="PROSITE" id="PS50943">
    <property type="entry name" value="HTH_CROC1"/>
    <property type="match status" value="1"/>
</dbReference>
<feature type="region of interest" description="Disordered" evidence="1">
    <location>
        <begin position="137"/>
        <end position="160"/>
    </location>
</feature>
<evidence type="ECO:0000256" key="1">
    <source>
        <dbReference type="SAM" id="MobiDB-lite"/>
    </source>
</evidence>
<dbReference type="SUPFAM" id="SSF47413">
    <property type="entry name" value="lambda repressor-like DNA-binding domains"/>
    <property type="match status" value="1"/>
</dbReference>
<dbReference type="InterPro" id="IPR010982">
    <property type="entry name" value="Lambda_DNA-bd_dom_sf"/>
</dbReference>
<dbReference type="Proteomes" id="UP000004221">
    <property type="component" value="Unassembled WGS sequence"/>
</dbReference>
<dbReference type="RefSeq" id="WP_008480316.1">
    <property type="nucleotide sequence ID" value="NZ_CAGS01000440.1"/>
</dbReference>
<dbReference type="EMBL" id="CAGS01000440">
    <property type="protein sequence ID" value="CCF85427.1"/>
    <property type="molecule type" value="Genomic_DNA"/>
</dbReference>
<name>I4EL65_9BACT</name>
<dbReference type="GO" id="GO:0003677">
    <property type="term" value="F:DNA binding"/>
    <property type="evidence" value="ECO:0007669"/>
    <property type="project" value="InterPro"/>
</dbReference>
<keyword evidence="4" id="KW-1185">Reference proteome</keyword>
<feature type="domain" description="HTH cro/C1-type" evidence="2">
    <location>
        <begin position="48"/>
        <end position="83"/>
    </location>
</feature>
<evidence type="ECO:0000313" key="4">
    <source>
        <dbReference type="Proteomes" id="UP000004221"/>
    </source>
</evidence>
<dbReference type="CDD" id="cd00093">
    <property type="entry name" value="HTH_XRE"/>
    <property type="match status" value="1"/>
</dbReference>
<evidence type="ECO:0000313" key="3">
    <source>
        <dbReference type="EMBL" id="CCF85427.1"/>
    </source>
</evidence>
<dbReference type="AlphaFoldDB" id="I4EL65"/>
<dbReference type="Gene3D" id="1.10.260.40">
    <property type="entry name" value="lambda repressor-like DNA-binding domains"/>
    <property type="match status" value="1"/>
</dbReference>
<reference evidence="3 4" key="1">
    <citation type="journal article" date="2012" name="ISME J.">
        <title>Nitrification expanded: discovery, physiology and genomics of a nitrite-oxidizing bacterium from the phylum Chloroflexi.</title>
        <authorList>
            <person name="Sorokin D.Y."/>
            <person name="Lucker S."/>
            <person name="Vejmelkova D."/>
            <person name="Kostrikina N.A."/>
            <person name="Kleerebezem R."/>
            <person name="Rijpstra W.I."/>
            <person name="Damste J.S."/>
            <person name="Le Paslier D."/>
            <person name="Muyzer G."/>
            <person name="Wagner M."/>
            <person name="van Loosdrecht M.C."/>
            <person name="Daims H."/>
        </authorList>
    </citation>
    <scope>NUCLEOTIDE SEQUENCE [LARGE SCALE GENOMIC DNA]</scope>
    <source>
        <strain evidence="4">none</strain>
    </source>
</reference>
<sequence length="160" mass="17569">MTDSAQPCRDSLAEKLNHLFHTVHPRNRAEYSNEEVAEAVRSRGGPTISATYLWQLRKGLRDNPTKKHVEALAQFFGVSPAYFFDDEAAAQIKAELELLAALRDASVRQLALRASGLSPESLSALAEMIERVRQLEGLPDPIPGEPGCRGRARAETETGS</sequence>
<dbReference type="OrthoDB" id="2679623at2"/>
<gene>
    <name evidence="3" type="ORF">NITHO_4950010</name>
</gene>
<proteinExistence type="predicted"/>
<comment type="caution">
    <text evidence="3">The sequence shown here is derived from an EMBL/GenBank/DDBJ whole genome shotgun (WGS) entry which is preliminary data.</text>
</comment>
<organism evidence="3 4">
    <name type="scientific">Nitrolancea hollandica Lb</name>
    <dbReference type="NCBI Taxonomy" id="1129897"/>
    <lineage>
        <taxon>Bacteria</taxon>
        <taxon>Pseudomonadati</taxon>
        <taxon>Thermomicrobiota</taxon>
        <taxon>Thermomicrobia</taxon>
        <taxon>Sphaerobacterales</taxon>
        <taxon>Sphaerobacterineae</taxon>
        <taxon>Sphaerobacteraceae</taxon>
        <taxon>Nitrolancea</taxon>
    </lineage>
</organism>
<protein>
    <recommendedName>
        <fullName evidence="2">HTH cro/C1-type domain-containing protein</fullName>
    </recommendedName>
</protein>
<evidence type="ECO:0000259" key="2">
    <source>
        <dbReference type="PROSITE" id="PS50943"/>
    </source>
</evidence>
<dbReference type="InterPro" id="IPR001387">
    <property type="entry name" value="Cro/C1-type_HTH"/>
</dbReference>